<evidence type="ECO:0000256" key="4">
    <source>
        <dbReference type="ARBA" id="ARBA00022833"/>
    </source>
</evidence>
<dbReference type="PANTHER" id="PTHR30096:SF0">
    <property type="entry name" value="4,5-DOPA DIOXYGENASE EXTRADIOL-LIKE PROTEIN"/>
    <property type="match status" value="1"/>
</dbReference>
<evidence type="ECO:0000313" key="8">
    <source>
        <dbReference type="Proteomes" id="UP001614391"/>
    </source>
</evidence>
<dbReference type="CDD" id="cd07363">
    <property type="entry name" value="45_DOPA_Dioxygenase"/>
    <property type="match status" value="1"/>
</dbReference>
<keyword evidence="8" id="KW-1185">Reference proteome</keyword>
<evidence type="ECO:0000313" key="7">
    <source>
        <dbReference type="EMBL" id="MFI9121512.1"/>
    </source>
</evidence>
<evidence type="ECO:0000256" key="3">
    <source>
        <dbReference type="ARBA" id="ARBA00022723"/>
    </source>
</evidence>
<comment type="cofactor">
    <cofactor evidence="1">
        <name>Zn(2+)</name>
        <dbReference type="ChEBI" id="CHEBI:29105"/>
    </cofactor>
</comment>
<accession>A0ABW8CVA0</accession>
<sequence length="276" mass="29724">MQVTQERMPALYLSHGAPPLADDPVWPGELAAWSAGLPRPKAILVVSAHWEEAPLALGATETVPLVYDFWGFPEHYYRVAYAAPGAPALAESVRKLLRAPGTPVQDVPDRGLDHGAYVPLVEMFPDADVPVLQISLPTLDPRRLLDAGRRLAPLRDEGVLIVGSGFFTHNLAALRHPGGGVPGWSAEFDAWGREALAARDVDALLDFAHKAPAGRLAHPRTEHFAPLFVTLGAADAAGDLDTGRSVIDGFWMGLAKRSVQFGRPSREGNRPSPPRV</sequence>
<comment type="caution">
    <text evidence="7">The sequence shown here is derived from an EMBL/GenBank/DDBJ whole genome shotgun (WGS) entry which is preliminary data.</text>
</comment>
<evidence type="ECO:0000256" key="5">
    <source>
        <dbReference type="ARBA" id="ARBA00023002"/>
    </source>
</evidence>
<dbReference type="EMBL" id="JBITYT010000008">
    <property type="protein sequence ID" value="MFI9121512.1"/>
    <property type="molecule type" value="Genomic_DNA"/>
</dbReference>
<name>A0ABW8CVA0_STRBI</name>
<dbReference type="RefSeq" id="WP_399616253.1">
    <property type="nucleotide sequence ID" value="NZ_JBITYT010000008.1"/>
</dbReference>
<keyword evidence="5" id="KW-0560">Oxidoreductase</keyword>
<dbReference type="InterPro" id="IPR014436">
    <property type="entry name" value="Extradiol_dOase_DODA"/>
</dbReference>
<evidence type="ECO:0000259" key="6">
    <source>
        <dbReference type="Pfam" id="PF02900"/>
    </source>
</evidence>
<dbReference type="Gene3D" id="3.40.830.10">
    <property type="entry name" value="LigB-like"/>
    <property type="match status" value="1"/>
</dbReference>
<dbReference type="InterPro" id="IPR004183">
    <property type="entry name" value="Xdiol_dOase_suB"/>
</dbReference>
<proteinExistence type="inferred from homology"/>
<dbReference type="Pfam" id="PF02900">
    <property type="entry name" value="LigB"/>
    <property type="match status" value="1"/>
</dbReference>
<evidence type="ECO:0000256" key="2">
    <source>
        <dbReference type="ARBA" id="ARBA00007581"/>
    </source>
</evidence>
<organism evidence="7 8">
    <name type="scientific">Streptomyces bikiniensis</name>
    <dbReference type="NCBI Taxonomy" id="1896"/>
    <lineage>
        <taxon>Bacteria</taxon>
        <taxon>Bacillati</taxon>
        <taxon>Actinomycetota</taxon>
        <taxon>Actinomycetes</taxon>
        <taxon>Kitasatosporales</taxon>
        <taxon>Streptomycetaceae</taxon>
        <taxon>Streptomyces</taxon>
    </lineage>
</organism>
<dbReference type="Proteomes" id="UP001614391">
    <property type="component" value="Unassembled WGS sequence"/>
</dbReference>
<dbReference type="PIRSF" id="PIRSF006157">
    <property type="entry name" value="Doxgns_DODA"/>
    <property type="match status" value="1"/>
</dbReference>
<keyword evidence="4" id="KW-0862">Zinc</keyword>
<keyword evidence="3" id="KW-0479">Metal-binding</keyword>
<reference evidence="7 8" key="1">
    <citation type="submission" date="2024-10" db="EMBL/GenBank/DDBJ databases">
        <title>The Natural Products Discovery Center: Release of the First 8490 Sequenced Strains for Exploring Actinobacteria Biosynthetic Diversity.</title>
        <authorList>
            <person name="Kalkreuter E."/>
            <person name="Kautsar S.A."/>
            <person name="Yang D."/>
            <person name="Bader C.D."/>
            <person name="Teijaro C.N."/>
            <person name="Fluegel L."/>
            <person name="Davis C.M."/>
            <person name="Simpson J.R."/>
            <person name="Lauterbach L."/>
            <person name="Steele A.D."/>
            <person name="Gui C."/>
            <person name="Meng S."/>
            <person name="Li G."/>
            <person name="Viehrig K."/>
            <person name="Ye F."/>
            <person name="Su P."/>
            <person name="Kiefer A.F."/>
            <person name="Nichols A."/>
            <person name="Cepeda A.J."/>
            <person name="Yan W."/>
            <person name="Fan B."/>
            <person name="Jiang Y."/>
            <person name="Adhikari A."/>
            <person name="Zheng C.-J."/>
            <person name="Schuster L."/>
            <person name="Cowan T.M."/>
            <person name="Smanski M.J."/>
            <person name="Chevrette M.G."/>
            <person name="De Carvalho L.P.S."/>
            <person name="Shen B."/>
        </authorList>
    </citation>
    <scope>NUCLEOTIDE SEQUENCE [LARGE SCALE GENOMIC DNA]</scope>
    <source>
        <strain evidence="7 8">NPDC053346</strain>
    </source>
</reference>
<comment type="similarity">
    <text evidence="2">Belongs to the DODA-type extradiol aromatic ring-opening dioxygenase family.</text>
</comment>
<gene>
    <name evidence="7" type="ORF">ACIGW0_19230</name>
</gene>
<dbReference type="GO" id="GO:0051213">
    <property type="term" value="F:dioxygenase activity"/>
    <property type="evidence" value="ECO:0007669"/>
    <property type="project" value="UniProtKB-KW"/>
</dbReference>
<evidence type="ECO:0000256" key="1">
    <source>
        <dbReference type="ARBA" id="ARBA00001947"/>
    </source>
</evidence>
<protein>
    <submittedName>
        <fullName evidence="7">Dioxygenase</fullName>
    </submittedName>
</protein>
<feature type="domain" description="Extradiol ring-cleavage dioxygenase class III enzyme subunit B" evidence="6">
    <location>
        <begin position="31"/>
        <end position="236"/>
    </location>
</feature>
<dbReference type="SUPFAM" id="SSF53213">
    <property type="entry name" value="LigB-like"/>
    <property type="match status" value="1"/>
</dbReference>
<dbReference type="PANTHER" id="PTHR30096">
    <property type="entry name" value="4,5-DOPA DIOXYGENASE EXTRADIOL-LIKE PROTEIN"/>
    <property type="match status" value="1"/>
</dbReference>
<keyword evidence="7" id="KW-0223">Dioxygenase</keyword>